<sequence>MSSARHTSTLQEQQQRPDSDIDAALQSSLETVPPQSSRLSTARRPGRMMEGRRSPARNEACLQEPAVTKTKVIVIGAGLSGLSAAKLLSERGAEVTVLEARERVGGRTFTIKNPLVWFDINYVMHKMDHMMKEVSVLRGEDARLGEGGRDYLWALALALLSDEPRQVSLLWALWYARCCGGIRRMSSKTNGAEADYVIIAIPLPMQLKLHYEPPLTPLRNQLIQRTPLGSTIKMHLYYAQPFWREKGKTLFSCYMMC</sequence>
<dbReference type="Proteomes" id="UP000821853">
    <property type="component" value="Chromosome 8"/>
</dbReference>
<accession>A0A9J6GYG6</accession>
<dbReference type="EC" id="1.4.3.4" evidence="3"/>
<dbReference type="InterPro" id="IPR050703">
    <property type="entry name" value="Flavin_MAO"/>
</dbReference>
<dbReference type="PANTHER" id="PTHR43563:SF23">
    <property type="entry name" value="AMINE OXIDASE"/>
    <property type="match status" value="1"/>
</dbReference>
<dbReference type="OrthoDB" id="337104at2759"/>
<comment type="subcellular location">
    <subcellularLocation>
        <location evidence="1">Mitochondrion outer membrane</location>
        <topology evidence="1">Single-pass type IV membrane protein</topology>
        <orientation evidence="1">Cytoplasmic side</orientation>
    </subcellularLocation>
</comment>
<organism evidence="7 8">
    <name type="scientific">Haemaphysalis longicornis</name>
    <name type="common">Bush tick</name>
    <dbReference type="NCBI Taxonomy" id="44386"/>
    <lineage>
        <taxon>Eukaryota</taxon>
        <taxon>Metazoa</taxon>
        <taxon>Ecdysozoa</taxon>
        <taxon>Arthropoda</taxon>
        <taxon>Chelicerata</taxon>
        <taxon>Arachnida</taxon>
        <taxon>Acari</taxon>
        <taxon>Parasitiformes</taxon>
        <taxon>Ixodida</taxon>
        <taxon>Ixodoidea</taxon>
        <taxon>Ixodidae</taxon>
        <taxon>Haemaphysalinae</taxon>
        <taxon>Haemaphysalis</taxon>
    </lineage>
</organism>
<dbReference type="Pfam" id="PF13450">
    <property type="entry name" value="NAD_binding_8"/>
    <property type="match status" value="1"/>
</dbReference>
<dbReference type="GO" id="GO:0097621">
    <property type="term" value="F:monoamine oxidase activity"/>
    <property type="evidence" value="ECO:0007669"/>
    <property type="project" value="UniProtKB-EC"/>
</dbReference>
<protein>
    <recommendedName>
        <fullName evidence="3">monoamine oxidase</fullName>
        <ecNumber evidence="3">1.4.3.4</ecNumber>
    </recommendedName>
</protein>
<evidence type="ECO:0000313" key="7">
    <source>
        <dbReference type="EMBL" id="KAH9379736.1"/>
    </source>
</evidence>
<dbReference type="Gene3D" id="1.10.405.10">
    <property type="entry name" value="Guanine Nucleotide Dissociation Inhibitor, domain 1"/>
    <property type="match status" value="1"/>
</dbReference>
<comment type="caution">
    <text evidence="7">The sequence shown here is derived from an EMBL/GenBank/DDBJ whole genome shotgun (WGS) entry which is preliminary data.</text>
</comment>
<evidence type="ECO:0000256" key="1">
    <source>
        <dbReference type="ARBA" id="ARBA00004362"/>
    </source>
</evidence>
<dbReference type="PANTHER" id="PTHR43563">
    <property type="entry name" value="AMINE OXIDASE"/>
    <property type="match status" value="1"/>
</dbReference>
<feature type="compositionally biased region" description="Polar residues" evidence="5">
    <location>
        <begin position="1"/>
        <end position="16"/>
    </location>
</feature>
<dbReference type="PRINTS" id="PR00419">
    <property type="entry name" value="ADXRDTASE"/>
</dbReference>
<dbReference type="GO" id="GO:0008131">
    <property type="term" value="F:primary methylamine oxidase activity"/>
    <property type="evidence" value="ECO:0007669"/>
    <property type="project" value="TreeGrafter"/>
</dbReference>
<dbReference type="SUPFAM" id="SSF51905">
    <property type="entry name" value="FAD/NAD(P)-binding domain"/>
    <property type="match status" value="1"/>
</dbReference>
<evidence type="ECO:0000313" key="8">
    <source>
        <dbReference type="Proteomes" id="UP000821853"/>
    </source>
</evidence>
<dbReference type="AlphaFoldDB" id="A0A9J6GYG6"/>
<dbReference type="GO" id="GO:0050660">
    <property type="term" value="F:flavin adenine dinucleotide binding"/>
    <property type="evidence" value="ECO:0007669"/>
    <property type="project" value="TreeGrafter"/>
</dbReference>
<dbReference type="Pfam" id="PF01593">
    <property type="entry name" value="Amino_oxidase"/>
    <property type="match status" value="1"/>
</dbReference>
<evidence type="ECO:0000256" key="4">
    <source>
        <dbReference type="ARBA" id="ARBA00048448"/>
    </source>
</evidence>
<proteinExistence type="inferred from homology"/>
<comment type="catalytic activity">
    <reaction evidence="4">
        <text>a secondary aliphatic amine + O2 + H2O = a primary amine + an aldehyde + H2O2</text>
        <dbReference type="Rhea" id="RHEA:26414"/>
        <dbReference type="ChEBI" id="CHEBI:15377"/>
        <dbReference type="ChEBI" id="CHEBI:15379"/>
        <dbReference type="ChEBI" id="CHEBI:16240"/>
        <dbReference type="ChEBI" id="CHEBI:17478"/>
        <dbReference type="ChEBI" id="CHEBI:58855"/>
        <dbReference type="ChEBI" id="CHEBI:65296"/>
        <dbReference type="EC" id="1.4.3.4"/>
    </reaction>
</comment>
<feature type="domain" description="Amine oxidase" evidence="6">
    <location>
        <begin position="191"/>
        <end position="247"/>
    </location>
</feature>
<evidence type="ECO:0000256" key="5">
    <source>
        <dbReference type="SAM" id="MobiDB-lite"/>
    </source>
</evidence>
<dbReference type="InterPro" id="IPR036188">
    <property type="entry name" value="FAD/NAD-bd_sf"/>
</dbReference>
<evidence type="ECO:0000259" key="6">
    <source>
        <dbReference type="Pfam" id="PF01593"/>
    </source>
</evidence>
<name>A0A9J6GYG6_HAELO</name>
<dbReference type="Gene3D" id="3.50.50.60">
    <property type="entry name" value="FAD/NAD(P)-binding domain"/>
    <property type="match status" value="2"/>
</dbReference>
<feature type="compositionally biased region" description="Polar residues" evidence="5">
    <location>
        <begin position="25"/>
        <end position="40"/>
    </location>
</feature>
<reference evidence="7 8" key="1">
    <citation type="journal article" date="2020" name="Cell">
        <title>Large-Scale Comparative Analyses of Tick Genomes Elucidate Their Genetic Diversity and Vector Capacities.</title>
        <authorList>
            <consortium name="Tick Genome and Microbiome Consortium (TIGMIC)"/>
            <person name="Jia N."/>
            <person name="Wang J."/>
            <person name="Shi W."/>
            <person name="Du L."/>
            <person name="Sun Y."/>
            <person name="Zhan W."/>
            <person name="Jiang J.F."/>
            <person name="Wang Q."/>
            <person name="Zhang B."/>
            <person name="Ji P."/>
            <person name="Bell-Sakyi L."/>
            <person name="Cui X.M."/>
            <person name="Yuan T.T."/>
            <person name="Jiang B.G."/>
            <person name="Yang W.F."/>
            <person name="Lam T.T."/>
            <person name="Chang Q.C."/>
            <person name="Ding S.J."/>
            <person name="Wang X.J."/>
            <person name="Zhu J.G."/>
            <person name="Ruan X.D."/>
            <person name="Zhao L."/>
            <person name="Wei J.T."/>
            <person name="Ye R.Z."/>
            <person name="Que T.C."/>
            <person name="Du C.H."/>
            <person name="Zhou Y.H."/>
            <person name="Cheng J.X."/>
            <person name="Dai P.F."/>
            <person name="Guo W.B."/>
            <person name="Han X.H."/>
            <person name="Huang E.J."/>
            <person name="Li L.F."/>
            <person name="Wei W."/>
            <person name="Gao Y.C."/>
            <person name="Liu J.Z."/>
            <person name="Shao H.Z."/>
            <person name="Wang X."/>
            <person name="Wang C.C."/>
            <person name="Yang T.C."/>
            <person name="Huo Q.B."/>
            <person name="Li W."/>
            <person name="Chen H.Y."/>
            <person name="Chen S.E."/>
            <person name="Zhou L.G."/>
            <person name="Ni X.B."/>
            <person name="Tian J.H."/>
            <person name="Sheng Y."/>
            <person name="Liu T."/>
            <person name="Pan Y.S."/>
            <person name="Xia L.Y."/>
            <person name="Li J."/>
            <person name="Zhao F."/>
            <person name="Cao W.C."/>
        </authorList>
    </citation>
    <scope>NUCLEOTIDE SEQUENCE [LARGE SCALE GENOMIC DNA]</scope>
    <source>
        <strain evidence="7">HaeL-2018</strain>
    </source>
</reference>
<keyword evidence="8" id="KW-1185">Reference proteome</keyword>
<dbReference type="InterPro" id="IPR002937">
    <property type="entry name" value="Amino_oxidase"/>
</dbReference>
<dbReference type="VEuPathDB" id="VectorBase:HLOH_040000"/>
<comment type="similarity">
    <text evidence="2">Belongs to the flavin monoamine oxidase family.</text>
</comment>
<dbReference type="GO" id="GO:0005741">
    <property type="term" value="C:mitochondrial outer membrane"/>
    <property type="evidence" value="ECO:0007669"/>
    <property type="project" value="UniProtKB-SubCell"/>
</dbReference>
<evidence type="ECO:0000256" key="2">
    <source>
        <dbReference type="ARBA" id="ARBA00005995"/>
    </source>
</evidence>
<gene>
    <name evidence="7" type="ORF">HPB48_023134</name>
</gene>
<feature type="region of interest" description="Disordered" evidence="5">
    <location>
        <begin position="1"/>
        <end position="62"/>
    </location>
</feature>
<evidence type="ECO:0000256" key="3">
    <source>
        <dbReference type="ARBA" id="ARBA00012804"/>
    </source>
</evidence>
<dbReference type="EMBL" id="JABSTR010000010">
    <property type="protein sequence ID" value="KAH9379736.1"/>
    <property type="molecule type" value="Genomic_DNA"/>
</dbReference>